<evidence type="ECO:0000313" key="4">
    <source>
        <dbReference type="Proteomes" id="UP000238479"/>
    </source>
</evidence>
<feature type="compositionally biased region" description="Basic and acidic residues" evidence="1">
    <location>
        <begin position="381"/>
        <end position="390"/>
    </location>
</feature>
<dbReference type="AlphaFoldDB" id="A0A2P6QXZ5"/>
<dbReference type="PRINTS" id="PR00625">
    <property type="entry name" value="JDOMAIN"/>
</dbReference>
<dbReference type="InterPro" id="IPR001623">
    <property type="entry name" value="DnaJ_domain"/>
</dbReference>
<feature type="domain" description="J" evidence="2">
    <location>
        <begin position="67"/>
        <end position="131"/>
    </location>
</feature>
<evidence type="ECO:0000313" key="3">
    <source>
        <dbReference type="EMBL" id="PRQ39044.1"/>
    </source>
</evidence>
<dbReference type="SMART" id="SM00271">
    <property type="entry name" value="DnaJ"/>
    <property type="match status" value="1"/>
</dbReference>
<dbReference type="PANTHER" id="PTHR45089:SF24">
    <property type="entry name" value="DNAJ HEAT SHOCK N-TERMINAL DOMAIN-CONTAINING PROTEIN"/>
    <property type="match status" value="1"/>
</dbReference>
<dbReference type="InterPro" id="IPR024593">
    <property type="entry name" value="DUF3444"/>
</dbReference>
<organism evidence="3 4">
    <name type="scientific">Rosa chinensis</name>
    <name type="common">China rose</name>
    <dbReference type="NCBI Taxonomy" id="74649"/>
    <lineage>
        <taxon>Eukaryota</taxon>
        <taxon>Viridiplantae</taxon>
        <taxon>Streptophyta</taxon>
        <taxon>Embryophyta</taxon>
        <taxon>Tracheophyta</taxon>
        <taxon>Spermatophyta</taxon>
        <taxon>Magnoliopsida</taxon>
        <taxon>eudicotyledons</taxon>
        <taxon>Gunneridae</taxon>
        <taxon>Pentapetalae</taxon>
        <taxon>rosids</taxon>
        <taxon>fabids</taxon>
        <taxon>Rosales</taxon>
        <taxon>Rosaceae</taxon>
        <taxon>Rosoideae</taxon>
        <taxon>Rosoideae incertae sedis</taxon>
        <taxon>Rosa</taxon>
    </lineage>
</organism>
<dbReference type="PANTHER" id="PTHR45089">
    <property type="entry name" value="DNAJ HEAT SHOCK AMINO-TERMINAL DOMAIN PROTEIN-RELATED"/>
    <property type="match status" value="1"/>
</dbReference>
<dbReference type="STRING" id="74649.A0A2P6QXZ5"/>
<evidence type="ECO:0000259" key="2">
    <source>
        <dbReference type="PROSITE" id="PS50076"/>
    </source>
</evidence>
<dbReference type="CDD" id="cd06257">
    <property type="entry name" value="DnaJ"/>
    <property type="match status" value="1"/>
</dbReference>
<feature type="compositionally biased region" description="Acidic residues" evidence="1">
    <location>
        <begin position="291"/>
        <end position="307"/>
    </location>
</feature>
<gene>
    <name evidence="3" type="ORF">RchiOBHm_Chr4g0420721</name>
</gene>
<dbReference type="Pfam" id="PF00226">
    <property type="entry name" value="DnaJ"/>
    <property type="match status" value="1"/>
</dbReference>
<dbReference type="EMBL" id="PDCK01000042">
    <property type="protein sequence ID" value="PRQ39044.1"/>
    <property type="molecule type" value="Genomic_DNA"/>
</dbReference>
<dbReference type="Gramene" id="PRQ39044">
    <property type="protein sequence ID" value="PRQ39044"/>
    <property type="gene ID" value="RchiOBHm_Chr4g0420721"/>
</dbReference>
<protein>
    <submittedName>
        <fullName evidence="3">Putative DnaJ domain-containing protein</fullName>
    </submittedName>
</protein>
<dbReference type="PROSITE" id="PS50076">
    <property type="entry name" value="DNAJ_2"/>
    <property type="match status" value="1"/>
</dbReference>
<sequence length="953" mass="108256">MDCNKEEAIRAKGIAEKKMESKDFAGARKIGVKAQQLYPDLENISQMLMVCEVHCSAEQKLFGNEMDWYGILQIDQKADELTIKKQYRKFALQLHPDKNKFSGAEAAFKLIGEAQRILLDRDKRNMHDMKRRASVSKTNVQYRPPMKASWNSNIHNFRSNLSGMNPQNQQQQQPTFWTMCPFCEVKYQYYRATALHKSLTCQSCKKPFIAYETNVQAPPTTINQQAYPQQKCGFSKVEMKSQGNFTAEKPKSESFQKSGPKVGGSSGIGSEKVNRKRDRKGDRKRVVEASESSDSESSADSEEDVVVDTDGVHQGYYGEQPRRSARSKQQVSYKENLSDDDDIPISKRGKRSGSSCATEEQNEDASKEEESKMNGQSEANTKGDEKKVQQKDSACLEESSKVQAKKMVNGEKSSESKEKVHENSASDTSSHEKIAEPLYSVPQNDFNDFDKIRTEECFKVGQLWAVYDNQNGMPRFYARIKKLNAPEFKVHITWLEADPDDDNGKKWANANLPISCGKFTQGQSDTTEDIGIFSHLISWEKIKNTYKIYPRKGETWAIFKDWNVNWCSDLDSNCKREFEYEYVEILSEYAEGVGIRVALLEKVNGFVSVFCQMVEEGKGTFQVPPGELLRFSHRLPSFKLTGDEGVGVPSGSVELDPASMLFSAEEIEARDKKSSTSELFSRWSDIRKPMMGNVATHQGDPKIINLGPEHNKPNQDHDAHEEVSIEVPDPEFYNFDADKSLQKFEIGQIWALYSDEDGLPKYYGQIKRIDSRKSKLKILVAWLECSSLPENSMEWRDEEMPISCGKFEVKRNQVQDYDSTMSFSHLVKAVPVSRTEFDILPKSGEVWALYKNWTPDISTSGLATCDYDIVEVCEDNGLQRKVLILRRVDGFNSVFKVEVKGGSAETMTIPKVELLRFSHSIPSFRLTEEKGGSLRGCWELDPAALPVRYFSQK</sequence>
<feature type="compositionally biased region" description="Basic and acidic residues" evidence="1">
    <location>
        <begin position="279"/>
        <end position="288"/>
    </location>
</feature>
<dbReference type="Proteomes" id="UP000238479">
    <property type="component" value="Chromosome 4"/>
</dbReference>
<name>A0A2P6QXZ5_ROSCH</name>
<feature type="region of interest" description="Disordered" evidence="1">
    <location>
        <begin position="243"/>
        <end position="439"/>
    </location>
</feature>
<feature type="compositionally biased region" description="Basic and acidic residues" evidence="1">
    <location>
        <begin position="408"/>
        <end position="435"/>
    </location>
</feature>
<dbReference type="Pfam" id="PF11926">
    <property type="entry name" value="DUF3444"/>
    <property type="match status" value="2"/>
</dbReference>
<proteinExistence type="predicted"/>
<dbReference type="InterPro" id="IPR036869">
    <property type="entry name" value="J_dom_sf"/>
</dbReference>
<reference evidence="3 4" key="1">
    <citation type="journal article" date="2018" name="Nat. Genet.">
        <title>The Rosa genome provides new insights in the design of modern roses.</title>
        <authorList>
            <person name="Bendahmane M."/>
        </authorList>
    </citation>
    <scope>NUCLEOTIDE SEQUENCE [LARGE SCALE GENOMIC DNA]</scope>
    <source>
        <strain evidence="4">cv. Old Blush</strain>
    </source>
</reference>
<dbReference type="OrthoDB" id="10250354at2759"/>
<comment type="caution">
    <text evidence="3">The sequence shown here is derived from an EMBL/GenBank/DDBJ whole genome shotgun (WGS) entry which is preliminary data.</text>
</comment>
<dbReference type="Gene3D" id="1.10.287.110">
    <property type="entry name" value="DnaJ domain"/>
    <property type="match status" value="1"/>
</dbReference>
<accession>A0A2P6QXZ5</accession>
<dbReference type="SUPFAM" id="SSF46565">
    <property type="entry name" value="Chaperone J-domain"/>
    <property type="match status" value="1"/>
</dbReference>
<dbReference type="OMA" id="CFEERQV"/>
<evidence type="ECO:0000256" key="1">
    <source>
        <dbReference type="SAM" id="MobiDB-lite"/>
    </source>
</evidence>
<keyword evidence="4" id="KW-1185">Reference proteome</keyword>